<organism evidence="2">
    <name type="scientific">uncultured Caudovirales phage</name>
    <dbReference type="NCBI Taxonomy" id="2100421"/>
    <lineage>
        <taxon>Viruses</taxon>
        <taxon>Duplodnaviria</taxon>
        <taxon>Heunggongvirae</taxon>
        <taxon>Uroviricota</taxon>
        <taxon>Caudoviricetes</taxon>
        <taxon>Peduoviridae</taxon>
        <taxon>Maltschvirus</taxon>
        <taxon>Maltschvirus maltsch</taxon>
    </lineage>
</organism>
<name>A0A6J5TDX4_9CAUD</name>
<sequence length="154" mass="17777">MDASSNIKQHVKFNNRDRNDRGGYNPQYQPRRAGLNINHIKFDLLKISELYDGVLTEDLGQLPLGFYNQYLTDLVKDRYIFGYSIDTPEMRTHEASGDRSFTYTINIQSGAERASKALKIHVGFYKSAWCRETVHTADGMCCMPKRLDRFVEEA</sequence>
<reference evidence="2" key="1">
    <citation type="submission" date="2020-05" db="EMBL/GenBank/DDBJ databases">
        <authorList>
            <person name="Chiriac C."/>
            <person name="Salcher M."/>
            <person name="Ghai R."/>
            <person name="Kavagutti S V."/>
        </authorList>
    </citation>
    <scope>NUCLEOTIDE SEQUENCE</scope>
</reference>
<evidence type="ECO:0000256" key="1">
    <source>
        <dbReference type="SAM" id="MobiDB-lite"/>
    </source>
</evidence>
<proteinExistence type="predicted"/>
<feature type="region of interest" description="Disordered" evidence="1">
    <location>
        <begin position="1"/>
        <end position="30"/>
    </location>
</feature>
<gene>
    <name evidence="2" type="ORF">UFOVP71_398</name>
</gene>
<evidence type="ECO:0000313" key="2">
    <source>
        <dbReference type="EMBL" id="CAB4241860.1"/>
    </source>
</evidence>
<protein>
    <submittedName>
        <fullName evidence="2">Uncharacterized protein</fullName>
    </submittedName>
</protein>
<dbReference type="EMBL" id="LR797824">
    <property type="protein sequence ID" value="CAB4241860.1"/>
    <property type="molecule type" value="Genomic_DNA"/>
</dbReference>
<accession>A0A6J5TDX4</accession>